<dbReference type="Gene3D" id="2.60.40.790">
    <property type="match status" value="2"/>
</dbReference>
<reference evidence="5 6" key="1">
    <citation type="journal article" date="2011" name="Proc. Natl. Acad. Sci. U.S.A.">
        <title>Niche of harmful alga Aureococcus anophagefferens revealed through ecogenomics.</title>
        <authorList>
            <person name="Gobler C.J."/>
            <person name="Berry D.L."/>
            <person name="Dyhrman S.T."/>
            <person name="Wilhelm S.W."/>
            <person name="Salamov A."/>
            <person name="Lobanov A.V."/>
            <person name="Zhang Y."/>
            <person name="Collier J.L."/>
            <person name="Wurch L.L."/>
            <person name="Kustka A.B."/>
            <person name="Dill B.D."/>
            <person name="Shah M."/>
            <person name="VerBerkmoes N.C."/>
            <person name="Kuo A."/>
            <person name="Terry A."/>
            <person name="Pangilinan J."/>
            <person name="Lindquist E.A."/>
            <person name="Lucas S."/>
            <person name="Paulsen I.T."/>
            <person name="Hattenrath-Lehmann T.K."/>
            <person name="Talmage S.C."/>
            <person name="Walker E.A."/>
            <person name="Koch F."/>
            <person name="Burson A.M."/>
            <person name="Marcoval M.A."/>
            <person name="Tang Y.Z."/>
            <person name="Lecleir G.R."/>
            <person name="Coyne K.J."/>
            <person name="Berg G.M."/>
            <person name="Bertrand E.M."/>
            <person name="Saito M.A."/>
            <person name="Gladyshev V.N."/>
            <person name="Grigoriev I.V."/>
        </authorList>
    </citation>
    <scope>NUCLEOTIDE SEQUENCE [LARGE SCALE GENOMIC DNA]</scope>
    <source>
        <strain evidence="6">CCMP 1984</strain>
    </source>
</reference>
<dbReference type="OrthoDB" id="428655at2759"/>
<dbReference type="PROSITE" id="PS51203">
    <property type="entry name" value="CS"/>
    <property type="match status" value="1"/>
</dbReference>
<dbReference type="SUPFAM" id="SSF49764">
    <property type="entry name" value="HSP20-like chaperones"/>
    <property type="match status" value="2"/>
</dbReference>
<dbReference type="RefSeq" id="XP_009033638.1">
    <property type="nucleotide sequence ID" value="XM_009035390.1"/>
</dbReference>
<keyword evidence="6" id="KW-1185">Reference proteome</keyword>
<feature type="region of interest" description="Disordered" evidence="3">
    <location>
        <begin position="310"/>
        <end position="330"/>
    </location>
</feature>
<feature type="domain" description="CS" evidence="4">
    <location>
        <begin position="212"/>
        <end position="306"/>
    </location>
</feature>
<evidence type="ECO:0000259" key="4">
    <source>
        <dbReference type="PROSITE" id="PS51203"/>
    </source>
</evidence>
<dbReference type="InParanoid" id="F0Y0N1"/>
<organism evidence="6">
    <name type="scientific">Aureococcus anophagefferens</name>
    <name type="common">Harmful bloom alga</name>
    <dbReference type="NCBI Taxonomy" id="44056"/>
    <lineage>
        <taxon>Eukaryota</taxon>
        <taxon>Sar</taxon>
        <taxon>Stramenopiles</taxon>
        <taxon>Ochrophyta</taxon>
        <taxon>Pelagophyceae</taxon>
        <taxon>Pelagomonadales</taxon>
        <taxon>Pelagomonadaceae</taxon>
        <taxon>Aureococcus</taxon>
    </lineage>
</organism>
<evidence type="ECO:0000256" key="1">
    <source>
        <dbReference type="ARBA" id="ARBA00004496"/>
    </source>
</evidence>
<dbReference type="InterPro" id="IPR008978">
    <property type="entry name" value="HSP20-like_chaperone"/>
</dbReference>
<dbReference type="PANTHER" id="PTHR12356:SF3">
    <property type="entry name" value="NUCLEAR MIGRATION PROTEIN NUDC"/>
    <property type="match status" value="1"/>
</dbReference>
<dbReference type="InterPro" id="IPR037898">
    <property type="entry name" value="NudC_fam"/>
</dbReference>
<dbReference type="GO" id="GO:0006457">
    <property type="term" value="P:protein folding"/>
    <property type="evidence" value="ECO:0007669"/>
    <property type="project" value="TreeGrafter"/>
</dbReference>
<proteinExistence type="predicted"/>
<evidence type="ECO:0000313" key="5">
    <source>
        <dbReference type="EMBL" id="EGB11249.1"/>
    </source>
</evidence>
<dbReference type="EMBL" id="GL833122">
    <property type="protein sequence ID" value="EGB11249.1"/>
    <property type="molecule type" value="Genomic_DNA"/>
</dbReference>
<evidence type="ECO:0000313" key="6">
    <source>
        <dbReference type="Proteomes" id="UP000002729"/>
    </source>
</evidence>
<evidence type="ECO:0000256" key="2">
    <source>
        <dbReference type="ARBA" id="ARBA00022490"/>
    </source>
</evidence>
<gene>
    <name evidence="5" type="ORF">AURANDRAFT_61595</name>
</gene>
<dbReference type="GeneID" id="20223537"/>
<dbReference type="Pfam" id="PF04969">
    <property type="entry name" value="CS"/>
    <property type="match status" value="2"/>
</dbReference>
<dbReference type="GO" id="GO:0005737">
    <property type="term" value="C:cytoplasm"/>
    <property type="evidence" value="ECO:0007669"/>
    <property type="project" value="UniProtKB-SubCell"/>
</dbReference>
<sequence length="330" mass="35987">MSAYSNDYSKWDALSDSDDDKPQVLLKRADPRKAAHFAAQSAAANGPEPPPAKRYSLEMGNDGPCVVEGDAPPPPDPDAPFETKMAWQNTLSRAFVQIAIPEATKKGDVAVNFSDDSVEIVLAGMRPVALPHPAVKVPLCTWAFSRKCFYGSKFPQLCVHFELEKAEDALWPQNTFGGGTDEVLPAEEEIEAAWAAPTDEAAPPAPAAGGGEWTGEFSWRQDNKSVLVWFDVPDETRAKDLIVKCTPTTLRVELTVGATTGRYARTLAGPVLPEELIWEFDDDVPGKKRLRVELAMRTLASWENGPFLPEADTAGKGLRQHSWSEPKGEA</sequence>
<comment type="subcellular location">
    <subcellularLocation>
        <location evidence="1">Cytoplasm</location>
    </subcellularLocation>
</comment>
<dbReference type="GO" id="GO:0051082">
    <property type="term" value="F:unfolded protein binding"/>
    <property type="evidence" value="ECO:0007669"/>
    <property type="project" value="TreeGrafter"/>
</dbReference>
<dbReference type="InterPro" id="IPR007052">
    <property type="entry name" value="CS_dom"/>
</dbReference>
<feature type="region of interest" description="Disordered" evidence="3">
    <location>
        <begin position="1"/>
        <end position="76"/>
    </location>
</feature>
<dbReference type="KEGG" id="aaf:AURANDRAFT_61595"/>
<evidence type="ECO:0000256" key="3">
    <source>
        <dbReference type="SAM" id="MobiDB-lite"/>
    </source>
</evidence>
<accession>F0Y0N1</accession>
<name>F0Y0N1_AURAN</name>
<protein>
    <recommendedName>
        <fullName evidence="4">CS domain-containing protein</fullName>
    </recommendedName>
</protein>
<dbReference type="AlphaFoldDB" id="F0Y0N1"/>
<dbReference type="Proteomes" id="UP000002729">
    <property type="component" value="Unassembled WGS sequence"/>
</dbReference>
<keyword evidence="2" id="KW-0963">Cytoplasm</keyword>
<dbReference type="PANTHER" id="PTHR12356">
    <property type="entry name" value="NUCLEAR MOVEMENT PROTEIN NUDC"/>
    <property type="match status" value="1"/>
</dbReference>